<proteinExistence type="inferred from homology"/>
<accession>A0A1Y2BBE4</accession>
<sequence>MWAIRSLLVWLQAVSLVVASKQYVALSTPKSSLLSDDLVHRLKRVQEKWRIPGVTIAVVASPKYTGDKWEIQTVQFGIANAANDAVTNETMFSIASNSKLFTMLSVGLLIRNGTKLASGQNLDWSTKIKDVIPEWKLMDEYASDHTDLIDLANMRTGLSSHDLSHGPQTPREWIANLRNLKPSAEFRQAFQYNNGHYTTLSEIVPTLTGVPFVEYVKDHILDPLGMTQTYYNSTLAGETGNRVQPFFRSGVDETKCAQMWKATKDVDETCLGEPKSIGWWTTEDGIFEAGPGAIVMSGRDMAIWIRELLDPRIIPRELLVKATDALAVMSETFYPELSDVEYGMAQTTRHYRSVRMVGHTGGLPGQYSALYGFPTKGFAVMLALNDEFFGPWFKDIIGYSILDELLGMDPIDWEDRIVSRYLGEKETSPPLLEHPRAFPESKDVVGTYHAEGYGNFTLQEVNSHHPVLNALEIPSNTTIYLASTGKLFAAQIAFIPYDGPKLRWYALSVYPIHTDTDKGVSGDLVSAVVGYGDAIWINKDGIGMFGNYWSGGVHVGGRPVQEDDVQESSEVWYRRIA</sequence>
<dbReference type="InterPro" id="IPR001466">
    <property type="entry name" value="Beta-lactam-related"/>
</dbReference>
<gene>
    <name evidence="4" type="ORF">BCR39DRAFT_60461</name>
</gene>
<keyword evidence="2" id="KW-0732">Signal</keyword>
<dbReference type="STRING" id="71784.A0A1Y2BBE4"/>
<dbReference type="InterPro" id="IPR050491">
    <property type="entry name" value="AmpC-like"/>
</dbReference>
<dbReference type="Proteomes" id="UP000193986">
    <property type="component" value="Unassembled WGS sequence"/>
</dbReference>
<dbReference type="Gene3D" id="3.40.710.10">
    <property type="entry name" value="DD-peptidase/beta-lactamase superfamily"/>
    <property type="match status" value="1"/>
</dbReference>
<dbReference type="InParanoid" id="A0A1Y2BBE4"/>
<comment type="caution">
    <text evidence="4">The sequence shown here is derived from an EMBL/GenBank/DDBJ whole genome shotgun (WGS) entry which is preliminary data.</text>
</comment>
<evidence type="ECO:0000256" key="1">
    <source>
        <dbReference type="ARBA" id="ARBA00038215"/>
    </source>
</evidence>
<feature type="domain" description="Beta-lactamase-related" evidence="3">
    <location>
        <begin position="45"/>
        <end position="387"/>
    </location>
</feature>
<feature type="signal peptide" evidence="2">
    <location>
        <begin position="1"/>
        <end position="19"/>
    </location>
</feature>
<feature type="chain" id="PRO_5012892279" evidence="2">
    <location>
        <begin position="20"/>
        <end position="577"/>
    </location>
</feature>
<dbReference type="Pfam" id="PF00144">
    <property type="entry name" value="Beta-lactamase"/>
    <property type="match status" value="1"/>
</dbReference>
<dbReference type="EMBL" id="MCFC01000011">
    <property type="protein sequence ID" value="ORY32151.1"/>
    <property type="molecule type" value="Genomic_DNA"/>
</dbReference>
<evidence type="ECO:0000313" key="5">
    <source>
        <dbReference type="Proteomes" id="UP000193986"/>
    </source>
</evidence>
<name>A0A1Y2BBE4_9TREE</name>
<keyword evidence="5" id="KW-1185">Reference proteome</keyword>
<protein>
    <submittedName>
        <fullName evidence="4">Beta-lactamase/transpeptidase-like protein</fullName>
    </submittedName>
</protein>
<evidence type="ECO:0000313" key="4">
    <source>
        <dbReference type="EMBL" id="ORY32151.1"/>
    </source>
</evidence>
<evidence type="ECO:0000256" key="2">
    <source>
        <dbReference type="SAM" id="SignalP"/>
    </source>
</evidence>
<reference evidence="4 5" key="1">
    <citation type="submission" date="2016-07" db="EMBL/GenBank/DDBJ databases">
        <title>Pervasive Adenine N6-methylation of Active Genes in Fungi.</title>
        <authorList>
            <consortium name="DOE Joint Genome Institute"/>
            <person name="Mondo S.J."/>
            <person name="Dannebaum R.O."/>
            <person name="Kuo R.C."/>
            <person name="Labutti K."/>
            <person name="Haridas S."/>
            <person name="Kuo A."/>
            <person name="Salamov A."/>
            <person name="Ahrendt S.R."/>
            <person name="Lipzen A."/>
            <person name="Sullivan W."/>
            <person name="Andreopoulos W.B."/>
            <person name="Clum A."/>
            <person name="Lindquist E."/>
            <person name="Daum C."/>
            <person name="Ramamoorthy G.K."/>
            <person name="Gryganskyi A."/>
            <person name="Culley D."/>
            <person name="Magnuson J.K."/>
            <person name="James T.Y."/>
            <person name="O'Malley M.A."/>
            <person name="Stajich J.E."/>
            <person name="Spatafora J.W."/>
            <person name="Visel A."/>
            <person name="Grigoriev I.V."/>
        </authorList>
    </citation>
    <scope>NUCLEOTIDE SEQUENCE [LARGE SCALE GENOMIC DNA]</scope>
    <source>
        <strain evidence="4 5">68-887.2</strain>
    </source>
</reference>
<dbReference type="InterPro" id="IPR012338">
    <property type="entry name" value="Beta-lactam/transpept-like"/>
</dbReference>
<organism evidence="4 5">
    <name type="scientific">Naematelia encephala</name>
    <dbReference type="NCBI Taxonomy" id="71784"/>
    <lineage>
        <taxon>Eukaryota</taxon>
        <taxon>Fungi</taxon>
        <taxon>Dikarya</taxon>
        <taxon>Basidiomycota</taxon>
        <taxon>Agaricomycotina</taxon>
        <taxon>Tremellomycetes</taxon>
        <taxon>Tremellales</taxon>
        <taxon>Naemateliaceae</taxon>
        <taxon>Naematelia</taxon>
    </lineage>
</organism>
<dbReference type="PANTHER" id="PTHR46825:SF15">
    <property type="entry name" value="BETA-LACTAMASE-RELATED DOMAIN-CONTAINING PROTEIN"/>
    <property type="match status" value="1"/>
</dbReference>
<dbReference type="PANTHER" id="PTHR46825">
    <property type="entry name" value="D-ALANYL-D-ALANINE-CARBOXYPEPTIDASE/ENDOPEPTIDASE AMPH"/>
    <property type="match status" value="1"/>
</dbReference>
<dbReference type="OrthoDB" id="5946976at2759"/>
<dbReference type="SUPFAM" id="SSF56601">
    <property type="entry name" value="beta-lactamase/transpeptidase-like"/>
    <property type="match status" value="1"/>
</dbReference>
<dbReference type="AlphaFoldDB" id="A0A1Y2BBE4"/>
<evidence type="ECO:0000259" key="3">
    <source>
        <dbReference type="Pfam" id="PF00144"/>
    </source>
</evidence>
<comment type="similarity">
    <text evidence="1">Belongs to the peptidase S12 family.</text>
</comment>